<organism evidence="4 5">
    <name type="scientific">Sphingomonas aerophila</name>
    <dbReference type="NCBI Taxonomy" id="1344948"/>
    <lineage>
        <taxon>Bacteria</taxon>
        <taxon>Pseudomonadati</taxon>
        <taxon>Pseudomonadota</taxon>
        <taxon>Alphaproteobacteria</taxon>
        <taxon>Sphingomonadales</taxon>
        <taxon>Sphingomonadaceae</taxon>
        <taxon>Sphingomonas</taxon>
    </lineage>
</organism>
<keyword evidence="4" id="KW-0378">Hydrolase</keyword>
<evidence type="ECO:0000259" key="3">
    <source>
        <dbReference type="Pfam" id="PF07486"/>
    </source>
</evidence>
<sequence length="334" mass="34463">MQRLWLVMVGLGLLTFAALSAHAALKAVTSHPDGADPNTSSPAKGYEADDHFPGAALLYADVATAAPAAGVTGTIELPALPEPAQVAAALSAASGDTGVTAARPFSTNMASAIDRGRALECLTAAIYYEAASEPLQGQEAVAQVILNRARHPVFPATVCGVVYQGSERAGCQFSFACDGAMQRVQSAGGWARAARVAAAALAGYVYAPVGLATHYHTYAVTPAWNRSLVMTDMIGAHLFHRWKGYWGTAAAFRQIYRGGEPVPGPHALVPVSPVVPAAPPVIAAAAPAPITPVATIRPPYADSGAAKSLPKGGDDRLPPPSTVLDKWKDVGTLR</sequence>
<feature type="chain" id="PRO_5031484749" evidence="2">
    <location>
        <begin position="24"/>
        <end position="334"/>
    </location>
</feature>
<dbReference type="AlphaFoldDB" id="A0A7W9BF86"/>
<comment type="caution">
    <text evidence="4">The sequence shown here is derived from an EMBL/GenBank/DDBJ whole genome shotgun (WGS) entry which is preliminary data.</text>
</comment>
<feature type="region of interest" description="Disordered" evidence="1">
    <location>
        <begin position="304"/>
        <end position="334"/>
    </location>
</feature>
<keyword evidence="2" id="KW-0732">Signal</keyword>
<evidence type="ECO:0000313" key="4">
    <source>
        <dbReference type="EMBL" id="MBB5716125.1"/>
    </source>
</evidence>
<evidence type="ECO:0000256" key="2">
    <source>
        <dbReference type="SAM" id="SignalP"/>
    </source>
</evidence>
<dbReference type="Gene3D" id="1.10.10.2520">
    <property type="entry name" value="Cell wall hydrolase SleB, domain 1"/>
    <property type="match status" value="1"/>
</dbReference>
<reference evidence="4 5" key="1">
    <citation type="submission" date="2020-08" db="EMBL/GenBank/DDBJ databases">
        <title>Genomic Encyclopedia of Type Strains, Phase IV (KMG-IV): sequencing the most valuable type-strain genomes for metagenomic binning, comparative biology and taxonomic classification.</title>
        <authorList>
            <person name="Goeker M."/>
        </authorList>
    </citation>
    <scope>NUCLEOTIDE SEQUENCE [LARGE SCALE GENOMIC DNA]</scope>
    <source>
        <strain evidence="4 5">DSM 100044</strain>
    </source>
</reference>
<feature type="compositionally biased region" description="Basic and acidic residues" evidence="1">
    <location>
        <begin position="325"/>
        <end position="334"/>
    </location>
</feature>
<dbReference type="InterPro" id="IPR042047">
    <property type="entry name" value="SleB_dom1"/>
</dbReference>
<dbReference type="Proteomes" id="UP000546200">
    <property type="component" value="Unassembled WGS sequence"/>
</dbReference>
<proteinExistence type="predicted"/>
<dbReference type="EMBL" id="JACIJK010000009">
    <property type="protein sequence ID" value="MBB5716125.1"/>
    <property type="molecule type" value="Genomic_DNA"/>
</dbReference>
<dbReference type="InterPro" id="IPR011105">
    <property type="entry name" value="Cell_wall_hydrolase_SleB"/>
</dbReference>
<name>A0A7W9BF86_9SPHN</name>
<protein>
    <submittedName>
        <fullName evidence="4">Spore germination cell wall hydrolase CwlJ-like protein</fullName>
    </submittedName>
</protein>
<evidence type="ECO:0000256" key="1">
    <source>
        <dbReference type="SAM" id="MobiDB-lite"/>
    </source>
</evidence>
<feature type="domain" description="Cell wall hydrolase SleB" evidence="3">
    <location>
        <begin position="132"/>
        <end position="239"/>
    </location>
</feature>
<accession>A0A7W9BF86</accession>
<keyword evidence="5" id="KW-1185">Reference proteome</keyword>
<dbReference type="GO" id="GO:0016787">
    <property type="term" value="F:hydrolase activity"/>
    <property type="evidence" value="ECO:0007669"/>
    <property type="project" value="UniProtKB-KW"/>
</dbReference>
<gene>
    <name evidence="4" type="ORF">FHS94_002985</name>
</gene>
<evidence type="ECO:0000313" key="5">
    <source>
        <dbReference type="Proteomes" id="UP000546200"/>
    </source>
</evidence>
<dbReference type="RefSeq" id="WP_184059112.1">
    <property type="nucleotide sequence ID" value="NZ_JACIJK010000009.1"/>
</dbReference>
<dbReference type="Pfam" id="PF07486">
    <property type="entry name" value="Hydrolase_2"/>
    <property type="match status" value="1"/>
</dbReference>
<feature type="signal peptide" evidence="2">
    <location>
        <begin position="1"/>
        <end position="23"/>
    </location>
</feature>